<evidence type="ECO:0000313" key="9">
    <source>
        <dbReference type="EMBL" id="CAB4721911.1"/>
    </source>
</evidence>
<dbReference type="GO" id="GO:0005886">
    <property type="term" value="C:plasma membrane"/>
    <property type="evidence" value="ECO:0007669"/>
    <property type="project" value="UniProtKB-SubCell"/>
</dbReference>
<dbReference type="Gene3D" id="3.40.50.2300">
    <property type="match status" value="2"/>
</dbReference>
<name>A0A6J7JFC5_9ZZZZ</name>
<evidence type="ECO:0000256" key="5">
    <source>
        <dbReference type="ARBA" id="ARBA00023288"/>
    </source>
</evidence>
<dbReference type="InterPro" id="IPR003760">
    <property type="entry name" value="PnrA-like"/>
</dbReference>
<evidence type="ECO:0000313" key="11">
    <source>
        <dbReference type="EMBL" id="CAB4862528.1"/>
    </source>
</evidence>
<evidence type="ECO:0000313" key="10">
    <source>
        <dbReference type="EMBL" id="CAB4769492.1"/>
    </source>
</evidence>
<evidence type="ECO:0000256" key="4">
    <source>
        <dbReference type="ARBA" id="ARBA00023136"/>
    </source>
</evidence>
<evidence type="ECO:0000256" key="3">
    <source>
        <dbReference type="ARBA" id="ARBA00022729"/>
    </source>
</evidence>
<evidence type="ECO:0000313" key="12">
    <source>
        <dbReference type="EMBL" id="CAB4942025.1"/>
    </source>
</evidence>
<dbReference type="EMBL" id="CAFBLD010000003">
    <property type="protein sequence ID" value="CAB4862528.1"/>
    <property type="molecule type" value="Genomic_DNA"/>
</dbReference>
<dbReference type="EMBL" id="CAEZYM010000004">
    <property type="protein sequence ID" value="CAB4721911.1"/>
    <property type="molecule type" value="Genomic_DNA"/>
</dbReference>
<dbReference type="Pfam" id="PF02608">
    <property type="entry name" value="Bmp"/>
    <property type="match status" value="1"/>
</dbReference>
<dbReference type="EMBL" id="CAFBOC010000005">
    <property type="protein sequence ID" value="CAB4973727.1"/>
    <property type="molecule type" value="Genomic_DNA"/>
</dbReference>
<evidence type="ECO:0000256" key="2">
    <source>
        <dbReference type="ARBA" id="ARBA00022475"/>
    </source>
</evidence>
<gene>
    <name evidence="8" type="ORF">UFOPK2510_00181</name>
    <name evidence="9" type="ORF">UFOPK2718_00555</name>
    <name evidence="10" type="ORF">UFOPK2936_00095</name>
    <name evidence="11" type="ORF">UFOPK3328_00566</name>
    <name evidence="12" type="ORF">UFOPK3779_00601</name>
    <name evidence="13" type="ORF">UFOPK3913_00656</name>
    <name evidence="7" type="ORF">UFOPK4107_01000</name>
    <name evidence="14" type="ORF">UFOPK4403_00334</name>
</gene>
<evidence type="ECO:0000313" key="8">
    <source>
        <dbReference type="EMBL" id="CAB4684438.1"/>
    </source>
</evidence>
<organism evidence="12">
    <name type="scientific">freshwater metagenome</name>
    <dbReference type="NCBI Taxonomy" id="449393"/>
    <lineage>
        <taxon>unclassified sequences</taxon>
        <taxon>metagenomes</taxon>
        <taxon>ecological metagenomes</taxon>
    </lineage>
</organism>
<sequence length="342" mass="35212">MLKRITATAAAIAIATLGLVAPAQAATKPDCSNAKFKVGVVTDLGKVDDKSFNQSAWDGAKIGAKSVAGGCATYVETTDSKDYAKNMALFGDANYDVIVTVGYLMQDASALAAAKYPKIKFIGVDQNNSSTNENLTGLIFDEDKSGFLAGYLAGYLTKSNKVGGVLAAKEVPPVYRFGQGYINGVAYAAKEQKKTIKTSVVYHEVGATMFGDPAWGATTAGQLLGQGYDVIFGAGGGTGNGALVKVAKKKGAFCIGVDTDQWFTVPEAQPCLVTSAMKSLSSGVSDLIGLASNGYSTGGEYKGDAAIAPYHALASRVPAAVQAKVKALTPKVLDGTVPTGVK</sequence>
<proteinExistence type="predicted"/>
<dbReference type="EMBL" id="CAFBNH010000003">
    <property type="protein sequence ID" value="CAB4942025.1"/>
    <property type="molecule type" value="Genomic_DNA"/>
</dbReference>
<dbReference type="EMBL" id="CAFBQX010000001">
    <property type="protein sequence ID" value="CAB5070239.1"/>
    <property type="molecule type" value="Genomic_DNA"/>
</dbReference>
<keyword evidence="4" id="KW-0472">Membrane</keyword>
<evidence type="ECO:0000313" key="13">
    <source>
        <dbReference type="EMBL" id="CAB4973727.1"/>
    </source>
</evidence>
<dbReference type="EMBL" id="CAEZXO010000001">
    <property type="protein sequence ID" value="CAB4684438.1"/>
    <property type="molecule type" value="Genomic_DNA"/>
</dbReference>
<keyword evidence="5" id="KW-0449">Lipoprotein</keyword>
<dbReference type="PANTHER" id="PTHR34296:SF2">
    <property type="entry name" value="ABC TRANSPORTER GUANOSINE-BINDING PROTEIN NUPN"/>
    <property type="match status" value="1"/>
</dbReference>
<evidence type="ECO:0000313" key="14">
    <source>
        <dbReference type="EMBL" id="CAB5070239.1"/>
    </source>
</evidence>
<dbReference type="InterPro" id="IPR050957">
    <property type="entry name" value="BMP_lipoprotein"/>
</dbReference>
<keyword evidence="3" id="KW-0732">Signal</keyword>
<dbReference type="EMBL" id="CAESAE010000005">
    <property type="protein sequence ID" value="CAB4340930.1"/>
    <property type="molecule type" value="Genomic_DNA"/>
</dbReference>
<protein>
    <submittedName>
        <fullName evidence="12">Unannotated protein</fullName>
    </submittedName>
</protein>
<accession>A0A6J7JFC5</accession>
<evidence type="ECO:0000259" key="6">
    <source>
        <dbReference type="Pfam" id="PF02608"/>
    </source>
</evidence>
<reference evidence="12" key="1">
    <citation type="submission" date="2020-05" db="EMBL/GenBank/DDBJ databases">
        <authorList>
            <person name="Chiriac C."/>
            <person name="Salcher M."/>
            <person name="Ghai R."/>
            <person name="Kavagutti S V."/>
        </authorList>
    </citation>
    <scope>NUCLEOTIDE SEQUENCE</scope>
</reference>
<feature type="domain" description="ABC transporter substrate-binding protein PnrA-like" evidence="6">
    <location>
        <begin position="37"/>
        <end position="288"/>
    </location>
</feature>
<dbReference type="EMBL" id="CAEZZW010000001">
    <property type="protein sequence ID" value="CAB4769492.1"/>
    <property type="molecule type" value="Genomic_DNA"/>
</dbReference>
<dbReference type="PANTHER" id="PTHR34296">
    <property type="entry name" value="TRANSCRIPTIONAL ACTIVATOR PROTEIN MED"/>
    <property type="match status" value="1"/>
</dbReference>
<evidence type="ECO:0000256" key="1">
    <source>
        <dbReference type="ARBA" id="ARBA00004236"/>
    </source>
</evidence>
<dbReference type="CDD" id="cd06354">
    <property type="entry name" value="PBP1_PrnA-like"/>
    <property type="match status" value="1"/>
</dbReference>
<dbReference type="AlphaFoldDB" id="A0A6J7JFC5"/>
<keyword evidence="2" id="KW-1003">Cell membrane</keyword>
<comment type="subcellular location">
    <subcellularLocation>
        <location evidence="1">Cell membrane</location>
    </subcellularLocation>
</comment>
<evidence type="ECO:0000313" key="7">
    <source>
        <dbReference type="EMBL" id="CAB4340930.1"/>
    </source>
</evidence>